<dbReference type="Gene3D" id="2.40.30.10">
    <property type="entry name" value="Translation factors"/>
    <property type="match status" value="1"/>
</dbReference>
<gene>
    <name evidence="7" type="primary">rplC</name>
    <name evidence="11" type="ORF">ENG67_00710</name>
</gene>
<evidence type="ECO:0000256" key="1">
    <source>
        <dbReference type="ARBA" id="ARBA00006540"/>
    </source>
</evidence>
<dbReference type="InterPro" id="IPR000597">
    <property type="entry name" value="Ribosomal_uL3"/>
</dbReference>
<evidence type="ECO:0000256" key="10">
    <source>
        <dbReference type="SAM" id="MobiDB-lite"/>
    </source>
</evidence>
<comment type="similarity">
    <text evidence="1 7 8">Belongs to the universal ribosomal protein uL3 family.</text>
</comment>
<evidence type="ECO:0000256" key="6">
    <source>
        <dbReference type="ARBA" id="ARBA00035243"/>
    </source>
</evidence>
<dbReference type="PANTHER" id="PTHR11229:SF16">
    <property type="entry name" value="LARGE RIBOSOMAL SUBUNIT PROTEIN UL3C"/>
    <property type="match status" value="1"/>
</dbReference>
<comment type="function">
    <text evidence="7 9">One of the primary rRNA binding proteins, it binds directly near the 3'-end of the 23S rRNA, where it nucleates assembly of the 50S subunit.</text>
</comment>
<dbReference type="Proteomes" id="UP000885931">
    <property type="component" value="Unassembled WGS sequence"/>
</dbReference>
<keyword evidence="2 7" id="KW-0699">rRNA-binding</keyword>
<dbReference type="NCBIfam" id="TIGR03625">
    <property type="entry name" value="L3_bact"/>
    <property type="match status" value="1"/>
</dbReference>
<dbReference type="PANTHER" id="PTHR11229">
    <property type="entry name" value="50S RIBOSOMAL PROTEIN L3"/>
    <property type="match status" value="1"/>
</dbReference>
<keyword evidence="5 7" id="KW-0687">Ribonucleoprotein</keyword>
<evidence type="ECO:0000256" key="2">
    <source>
        <dbReference type="ARBA" id="ARBA00022730"/>
    </source>
</evidence>
<dbReference type="PROSITE" id="PS00474">
    <property type="entry name" value="RIBOSOMAL_L3"/>
    <property type="match status" value="1"/>
</dbReference>
<dbReference type="EMBL" id="DRBW01000024">
    <property type="protein sequence ID" value="HDM89713.1"/>
    <property type="molecule type" value="Genomic_DNA"/>
</dbReference>
<accession>A0A7C1BI94</accession>
<keyword evidence="4 7" id="KW-0689">Ribosomal protein</keyword>
<dbReference type="InterPro" id="IPR019926">
    <property type="entry name" value="Ribosomal_uL3_CS"/>
</dbReference>
<dbReference type="HAMAP" id="MF_01325_B">
    <property type="entry name" value="Ribosomal_uL3_B"/>
    <property type="match status" value="1"/>
</dbReference>
<comment type="subunit">
    <text evidence="7 9">Part of the 50S ribosomal subunit. Forms a cluster with proteins L14 and L19.</text>
</comment>
<evidence type="ECO:0000313" key="11">
    <source>
        <dbReference type="EMBL" id="HDM89713.1"/>
    </source>
</evidence>
<feature type="region of interest" description="Disordered" evidence="10">
    <location>
        <begin position="136"/>
        <end position="157"/>
    </location>
</feature>
<dbReference type="Gene3D" id="3.30.160.810">
    <property type="match status" value="1"/>
</dbReference>
<dbReference type="GO" id="GO:0019843">
    <property type="term" value="F:rRNA binding"/>
    <property type="evidence" value="ECO:0007669"/>
    <property type="project" value="UniProtKB-UniRule"/>
</dbReference>
<dbReference type="SUPFAM" id="SSF50447">
    <property type="entry name" value="Translation proteins"/>
    <property type="match status" value="1"/>
</dbReference>
<organism evidence="11">
    <name type="scientific">candidate division WOR-3 bacterium</name>
    <dbReference type="NCBI Taxonomy" id="2052148"/>
    <lineage>
        <taxon>Bacteria</taxon>
        <taxon>Bacteria division WOR-3</taxon>
    </lineage>
</organism>
<keyword evidence="3 7" id="KW-0694">RNA-binding</keyword>
<reference evidence="11" key="1">
    <citation type="journal article" date="2020" name="mSystems">
        <title>Genome- and Community-Level Interaction Insights into Carbon Utilization and Element Cycling Functions of Hydrothermarchaeota in Hydrothermal Sediment.</title>
        <authorList>
            <person name="Zhou Z."/>
            <person name="Liu Y."/>
            <person name="Xu W."/>
            <person name="Pan J."/>
            <person name="Luo Z.H."/>
            <person name="Li M."/>
        </authorList>
    </citation>
    <scope>NUCLEOTIDE SEQUENCE [LARGE SCALE GENOMIC DNA]</scope>
    <source>
        <strain evidence="11">HyVt-237</strain>
    </source>
</reference>
<proteinExistence type="inferred from homology"/>
<sequence length="215" mass="23235">MIGIVGRKLGMTQIPTKDGAMTAVTVIEAGPCFVLQGKNEEKDGYRAIKIAYGEVKASKISKPLLGELKKALGDKDRYPAKKIVEIRVENPDDYPPGSKLDASIFEEGEKVDVTGLSKGRGFQGVMKRWNFSGGPVSHGSKFHRRPGSIGQHTDPGRVWKGKKMAGHMGMRKVTVSNLEIVKILGDKNLILVKGAVPGPTGGLVIVRKARRAQHA</sequence>
<evidence type="ECO:0000256" key="3">
    <source>
        <dbReference type="ARBA" id="ARBA00022884"/>
    </source>
</evidence>
<evidence type="ECO:0000256" key="4">
    <source>
        <dbReference type="ARBA" id="ARBA00022980"/>
    </source>
</evidence>
<dbReference type="Pfam" id="PF00297">
    <property type="entry name" value="Ribosomal_L3"/>
    <property type="match status" value="1"/>
</dbReference>
<evidence type="ECO:0000256" key="9">
    <source>
        <dbReference type="RuleBase" id="RU003906"/>
    </source>
</evidence>
<dbReference type="FunFam" id="2.40.30.10:FF:000004">
    <property type="entry name" value="50S ribosomal protein L3"/>
    <property type="match status" value="1"/>
</dbReference>
<dbReference type="GO" id="GO:0006412">
    <property type="term" value="P:translation"/>
    <property type="evidence" value="ECO:0007669"/>
    <property type="project" value="UniProtKB-UniRule"/>
</dbReference>
<comment type="caution">
    <text evidence="11">The sequence shown here is derived from an EMBL/GenBank/DDBJ whole genome shotgun (WGS) entry which is preliminary data.</text>
</comment>
<evidence type="ECO:0000256" key="5">
    <source>
        <dbReference type="ARBA" id="ARBA00023274"/>
    </source>
</evidence>
<dbReference type="GO" id="GO:0022625">
    <property type="term" value="C:cytosolic large ribosomal subunit"/>
    <property type="evidence" value="ECO:0007669"/>
    <property type="project" value="TreeGrafter"/>
</dbReference>
<dbReference type="AlphaFoldDB" id="A0A7C1BI94"/>
<dbReference type="InterPro" id="IPR009000">
    <property type="entry name" value="Transl_B-barrel_sf"/>
</dbReference>
<evidence type="ECO:0000256" key="8">
    <source>
        <dbReference type="RuleBase" id="RU003905"/>
    </source>
</evidence>
<name>A0A7C1BI94_UNCW3</name>
<dbReference type="GO" id="GO:0003735">
    <property type="term" value="F:structural constituent of ribosome"/>
    <property type="evidence" value="ECO:0007669"/>
    <property type="project" value="UniProtKB-UniRule"/>
</dbReference>
<evidence type="ECO:0000256" key="7">
    <source>
        <dbReference type="HAMAP-Rule" id="MF_01325"/>
    </source>
</evidence>
<dbReference type="InterPro" id="IPR019927">
    <property type="entry name" value="Ribosomal_uL3_bac/org-type"/>
</dbReference>
<protein>
    <recommendedName>
        <fullName evidence="6 7">Large ribosomal subunit protein uL3</fullName>
    </recommendedName>
</protein>